<keyword evidence="1" id="KW-0175">Coiled coil</keyword>
<name>A0A922SF76_SPOEX</name>
<protein>
    <recommendedName>
        <fullName evidence="4">PHD-type domain-containing protein</fullName>
    </recommendedName>
</protein>
<evidence type="ECO:0000313" key="3">
    <source>
        <dbReference type="Proteomes" id="UP000814243"/>
    </source>
</evidence>
<organism evidence="2 3">
    <name type="scientific">Spodoptera exigua</name>
    <name type="common">Beet armyworm</name>
    <name type="synonym">Noctua fulgens</name>
    <dbReference type="NCBI Taxonomy" id="7107"/>
    <lineage>
        <taxon>Eukaryota</taxon>
        <taxon>Metazoa</taxon>
        <taxon>Ecdysozoa</taxon>
        <taxon>Arthropoda</taxon>
        <taxon>Hexapoda</taxon>
        <taxon>Insecta</taxon>
        <taxon>Pterygota</taxon>
        <taxon>Neoptera</taxon>
        <taxon>Endopterygota</taxon>
        <taxon>Lepidoptera</taxon>
        <taxon>Glossata</taxon>
        <taxon>Ditrysia</taxon>
        <taxon>Noctuoidea</taxon>
        <taxon>Noctuidae</taxon>
        <taxon>Amphipyrinae</taxon>
        <taxon>Spodoptera</taxon>
    </lineage>
</organism>
<evidence type="ECO:0000313" key="2">
    <source>
        <dbReference type="EMBL" id="KAH9635465.1"/>
    </source>
</evidence>
<dbReference type="InterPro" id="IPR011011">
    <property type="entry name" value="Znf_FYVE_PHD"/>
</dbReference>
<dbReference type="EMBL" id="JACEFF010000548">
    <property type="protein sequence ID" value="KAH9635465.1"/>
    <property type="molecule type" value="Genomic_DNA"/>
</dbReference>
<proteinExistence type="predicted"/>
<evidence type="ECO:0008006" key="4">
    <source>
        <dbReference type="Google" id="ProtNLM"/>
    </source>
</evidence>
<feature type="coiled-coil region" evidence="1">
    <location>
        <begin position="205"/>
        <end position="232"/>
    </location>
</feature>
<accession>A0A922SF76</accession>
<gene>
    <name evidence="2" type="ORF">HF086_015465</name>
</gene>
<evidence type="ECO:0000256" key="1">
    <source>
        <dbReference type="SAM" id="Coils"/>
    </source>
</evidence>
<comment type="caution">
    <text evidence="2">The sequence shown here is derived from an EMBL/GenBank/DDBJ whole genome shotgun (WGS) entry which is preliminary data.</text>
</comment>
<dbReference type="Proteomes" id="UP000814243">
    <property type="component" value="Unassembled WGS sequence"/>
</dbReference>
<dbReference type="AlphaFoldDB" id="A0A922SF76"/>
<sequence length="331" mass="38290">MEHLICEGCHQNIFNKEYIICKNCNQNYDLECANISRKRLSNIVDLEKAWHCPSCIVKKPRRNNENILACSNATLNAISQDPNVTLRKPLLANQRSSTELEHNDDSSVYELSTFDRSAFGDTITTLAGLPELERELAPSITIEQIEQLLDKKLEKIQNKLVSLIKTEIKSFIQEEIKNNIATMNTEITNKLDSVTTVQCKQSTDIQNLTEKINNLERERARLSKDIEYLQNNHHQCNNKPSHNNNNNAKKLVLYGLEEFNWETEDELYDRILYIFYDSMNICLEGHIDDLTRLGKRGPRRPIVIELVSKQMTRYILQNKHLLRGSGVMVDE</sequence>
<reference evidence="2" key="1">
    <citation type="journal article" date="2021" name="G3 (Bethesda)">
        <title>Genome and transcriptome analysis of the beet armyworm Spodoptera exigua reveals targets for pest control. .</title>
        <authorList>
            <person name="Simon S."/>
            <person name="Breeschoten T."/>
            <person name="Jansen H.J."/>
            <person name="Dirks R.P."/>
            <person name="Schranz M.E."/>
            <person name="Ros V.I.D."/>
        </authorList>
    </citation>
    <scope>NUCLEOTIDE SEQUENCE</scope>
    <source>
        <strain evidence="2">TB_SE_WUR_2020</strain>
    </source>
</reference>
<dbReference type="SUPFAM" id="SSF57903">
    <property type="entry name" value="FYVE/PHD zinc finger"/>
    <property type="match status" value="1"/>
</dbReference>
<dbReference type="InterPro" id="IPR013083">
    <property type="entry name" value="Znf_RING/FYVE/PHD"/>
</dbReference>
<dbReference type="Gene3D" id="3.30.40.10">
    <property type="entry name" value="Zinc/RING finger domain, C3HC4 (zinc finger)"/>
    <property type="match status" value="1"/>
</dbReference>